<name>A0A6A1R152_9BURK</name>
<protein>
    <submittedName>
        <fullName evidence="2">Uncharacterized protein</fullName>
    </submittedName>
</protein>
<organism evidence="2">
    <name type="scientific">Comamonas kerstersii</name>
    <dbReference type="NCBI Taxonomy" id="225992"/>
    <lineage>
        <taxon>Bacteria</taxon>
        <taxon>Pseudomonadati</taxon>
        <taxon>Pseudomonadota</taxon>
        <taxon>Betaproteobacteria</taxon>
        <taxon>Burkholderiales</taxon>
        <taxon>Comamonadaceae</taxon>
        <taxon>Comamonas</taxon>
    </lineage>
</organism>
<sequence>MTPTTRPFVQAAPSQQVLRVLRTTARQWGMCMVLPLSRATAPVQQPSKTDAPCARHTACDKAAA</sequence>
<dbReference type="EMBL" id="VZOT01000008">
    <property type="protein sequence ID" value="KAB0586045.1"/>
    <property type="molecule type" value="Genomic_DNA"/>
</dbReference>
<dbReference type="AlphaFoldDB" id="A0A6A1R152"/>
<accession>A0A6A1R152</accession>
<proteinExistence type="predicted"/>
<evidence type="ECO:0000313" key="2">
    <source>
        <dbReference type="EMBL" id="KAB0586045.1"/>
    </source>
</evidence>
<feature type="region of interest" description="Disordered" evidence="1">
    <location>
        <begin position="41"/>
        <end position="64"/>
    </location>
</feature>
<comment type="caution">
    <text evidence="2">The sequence shown here is derived from an EMBL/GenBank/DDBJ whole genome shotgun (WGS) entry which is preliminary data.</text>
</comment>
<dbReference type="GeneID" id="83041003"/>
<evidence type="ECO:0000256" key="1">
    <source>
        <dbReference type="SAM" id="MobiDB-lite"/>
    </source>
</evidence>
<gene>
    <name evidence="2" type="ORF">F7P80_11875</name>
</gene>
<reference evidence="2" key="1">
    <citation type="submission" date="2019-09" db="EMBL/GenBank/DDBJ databases">
        <title>Draft genome sequences of 48 bacterial type strains from the CCUG.</title>
        <authorList>
            <person name="Tunovic T."/>
            <person name="Pineiro-Iglesias B."/>
            <person name="Unosson C."/>
            <person name="Inganas E."/>
            <person name="Ohlen M."/>
            <person name="Cardew S."/>
            <person name="Jensie-Markopoulos S."/>
            <person name="Salva-Serra F."/>
            <person name="Jaen-Luchoro D."/>
            <person name="Karlsson R."/>
            <person name="Svensson-Stadler L."/>
            <person name="Chun J."/>
            <person name="Moore E."/>
        </authorList>
    </citation>
    <scope>NUCLEOTIDE SEQUENCE</scope>
    <source>
        <strain evidence="2">CCUG 15333</strain>
    </source>
</reference>
<dbReference type="RefSeq" id="WP_130932729.1">
    <property type="nucleotide sequence ID" value="NZ_CAUHBH010000024.1"/>
</dbReference>